<dbReference type="InterPro" id="IPR023214">
    <property type="entry name" value="HAD_sf"/>
</dbReference>
<evidence type="ECO:0000313" key="1">
    <source>
        <dbReference type="EMBL" id="KAJ1349219.1"/>
    </source>
</evidence>
<reference evidence="1" key="1">
    <citation type="submission" date="2021-06" db="EMBL/GenBank/DDBJ databases">
        <title>Parelaphostrongylus tenuis whole genome reference sequence.</title>
        <authorList>
            <person name="Garwood T.J."/>
            <person name="Larsen P.A."/>
            <person name="Fountain-Jones N.M."/>
            <person name="Garbe J.R."/>
            <person name="Macchietto M.G."/>
            <person name="Kania S.A."/>
            <person name="Gerhold R.W."/>
            <person name="Richards J.E."/>
            <person name="Wolf T.M."/>
        </authorList>
    </citation>
    <scope>NUCLEOTIDE SEQUENCE</scope>
    <source>
        <strain evidence="1">MNPRO001-30</strain>
        <tissue evidence="1">Meninges</tissue>
    </source>
</reference>
<dbReference type="PANTHER" id="PTHR20371:SF1">
    <property type="entry name" value="ENOLASE-PHOSPHATASE E1"/>
    <property type="match status" value="1"/>
</dbReference>
<organism evidence="1 2">
    <name type="scientific">Parelaphostrongylus tenuis</name>
    <name type="common">Meningeal worm</name>
    <dbReference type="NCBI Taxonomy" id="148309"/>
    <lineage>
        <taxon>Eukaryota</taxon>
        <taxon>Metazoa</taxon>
        <taxon>Ecdysozoa</taxon>
        <taxon>Nematoda</taxon>
        <taxon>Chromadorea</taxon>
        <taxon>Rhabditida</taxon>
        <taxon>Rhabditina</taxon>
        <taxon>Rhabditomorpha</taxon>
        <taxon>Strongyloidea</taxon>
        <taxon>Metastrongylidae</taxon>
        <taxon>Parelaphostrongylus</taxon>
    </lineage>
</organism>
<comment type="caution">
    <text evidence="1">The sequence shown here is derived from an EMBL/GenBank/DDBJ whole genome shotgun (WGS) entry which is preliminary data.</text>
</comment>
<dbReference type="EMBL" id="JAHQIW010000630">
    <property type="protein sequence ID" value="KAJ1349219.1"/>
    <property type="molecule type" value="Genomic_DNA"/>
</dbReference>
<dbReference type="GO" id="GO:0043874">
    <property type="term" value="F:acireductone synthase activity"/>
    <property type="evidence" value="ECO:0007669"/>
    <property type="project" value="TreeGrafter"/>
</dbReference>
<proteinExistence type="predicted"/>
<evidence type="ECO:0000313" key="2">
    <source>
        <dbReference type="Proteomes" id="UP001196413"/>
    </source>
</evidence>
<evidence type="ECO:0008006" key="3">
    <source>
        <dbReference type="Google" id="ProtNLM"/>
    </source>
</evidence>
<keyword evidence="2" id="KW-1185">Reference proteome</keyword>
<protein>
    <recommendedName>
        <fullName evidence="3">Enolase-phosphatase E1</fullName>
    </recommendedName>
</protein>
<dbReference type="InterPro" id="IPR036412">
    <property type="entry name" value="HAD-like_sf"/>
</dbReference>
<dbReference type="GO" id="GO:0019509">
    <property type="term" value="P:L-methionine salvage from methylthioadenosine"/>
    <property type="evidence" value="ECO:0007669"/>
    <property type="project" value="TreeGrafter"/>
</dbReference>
<dbReference type="AlphaFoldDB" id="A0AAD5MKB1"/>
<accession>A0AAD5MKB1</accession>
<dbReference type="Proteomes" id="UP001196413">
    <property type="component" value="Unassembled WGS sequence"/>
</dbReference>
<dbReference type="PANTHER" id="PTHR20371">
    <property type="entry name" value="ENOLASE-PHOSPHATASE E1"/>
    <property type="match status" value="1"/>
</dbReference>
<dbReference type="SUPFAM" id="SSF56784">
    <property type="entry name" value="HAD-like"/>
    <property type="match status" value="1"/>
</dbReference>
<gene>
    <name evidence="1" type="ORF">KIN20_004692</name>
</gene>
<sequence>MKKLQGLIWNEAYTKGEVKGHHCLCRFMSIPQDQCLHRKLLFGNSVVGDVTKNLSGYFDTNIGLKGESKSYEKICKQISANPSDLLFLTDVEAEARAASDAGVQAILVVRDGNTPLSVEAKQDFPVIHSLEEIA</sequence>
<name>A0AAD5MKB1_PARTN</name>
<dbReference type="Gene3D" id="3.40.50.1000">
    <property type="entry name" value="HAD superfamily/HAD-like"/>
    <property type="match status" value="1"/>
</dbReference>